<evidence type="ECO:0000313" key="2">
    <source>
        <dbReference type="Proteomes" id="UP000256572"/>
    </source>
</evidence>
<dbReference type="AlphaFoldDB" id="A0AAN1PJM0"/>
<dbReference type="InterPro" id="IPR021857">
    <property type="entry name" value="DUF3467"/>
</dbReference>
<sequence>MLKGQKMSEQKKEEIPVAPLPPTVNTFHASVSYVGIVAFDFTVLFARPRPMLRTDNAEVGPDAQMQPISLAYLSPNAAKSLAKALSKAVSDYEKNFGEIPTLDLDKE</sequence>
<organism evidence="1 2">
    <name type="scientific">Acetobacter pomorum</name>
    <dbReference type="NCBI Taxonomy" id="65959"/>
    <lineage>
        <taxon>Bacteria</taxon>
        <taxon>Pseudomonadati</taxon>
        <taxon>Pseudomonadota</taxon>
        <taxon>Alphaproteobacteria</taxon>
        <taxon>Acetobacterales</taxon>
        <taxon>Acetobacteraceae</taxon>
        <taxon>Acetobacter</taxon>
    </lineage>
</organism>
<gene>
    <name evidence="1" type="ORF">CJF59_13340</name>
</gene>
<dbReference type="EMBL" id="CP023189">
    <property type="protein sequence ID" value="AXN01423.1"/>
    <property type="molecule type" value="Genomic_DNA"/>
</dbReference>
<dbReference type="RefSeq" id="WP_089178494.1">
    <property type="nucleotide sequence ID" value="NZ_CP023189.1"/>
</dbReference>
<dbReference type="Pfam" id="PF11950">
    <property type="entry name" value="DUF3467"/>
    <property type="match status" value="1"/>
</dbReference>
<evidence type="ECO:0000313" key="1">
    <source>
        <dbReference type="EMBL" id="AXN01423.1"/>
    </source>
</evidence>
<reference evidence="1 2" key="1">
    <citation type="submission" date="2017-09" db="EMBL/GenBank/DDBJ databases">
        <authorList>
            <person name="Kim K.H."/>
            <person name="Chun B.H."/>
            <person name="Han G.S."/>
            <person name="Hyun S.G."/>
            <person name="Jeon C.O."/>
        </authorList>
    </citation>
    <scope>NUCLEOTIDE SEQUENCE [LARGE SCALE GENOMIC DNA]</scope>
    <source>
        <strain evidence="1 2">SH</strain>
    </source>
</reference>
<name>A0AAN1PJM0_9PROT</name>
<accession>A0AAN1PJM0</accession>
<protein>
    <submittedName>
        <fullName evidence="1">DUF3467 domain-containing protein</fullName>
    </submittedName>
</protein>
<dbReference type="Proteomes" id="UP000256572">
    <property type="component" value="Chromosome"/>
</dbReference>
<reference evidence="1 2" key="2">
    <citation type="submission" date="2018-08" db="EMBL/GenBank/DDBJ databases">
        <title>Acetobacter oryzifermentans sp. nov., isolated from Korea traditional vinegar and reclassification of Acetobacter pasteurianus subsp. ascendens (Henneberg 1898) as Acetobacter ascendens comb. nov.</title>
        <authorList>
            <person name="Cho G.Y."/>
            <person name="Lee S.H."/>
        </authorList>
    </citation>
    <scope>NUCLEOTIDE SEQUENCE [LARGE SCALE GENOMIC DNA]</scope>
    <source>
        <strain evidence="1 2">SH</strain>
    </source>
</reference>
<proteinExistence type="predicted"/>